<feature type="region of interest" description="Disordered" evidence="1">
    <location>
        <begin position="1237"/>
        <end position="1629"/>
    </location>
</feature>
<feature type="compositionally biased region" description="Basic and acidic residues" evidence="1">
    <location>
        <begin position="245"/>
        <end position="263"/>
    </location>
</feature>
<feature type="compositionally biased region" description="Low complexity" evidence="1">
    <location>
        <begin position="202"/>
        <end position="211"/>
    </location>
</feature>
<accession>D7G7X1</accession>
<evidence type="ECO:0000313" key="2">
    <source>
        <dbReference type="EMBL" id="CBJ34004.1"/>
    </source>
</evidence>
<feature type="compositionally biased region" description="Polar residues" evidence="1">
    <location>
        <begin position="279"/>
        <end position="295"/>
    </location>
</feature>
<gene>
    <name evidence="2" type="ORF">Esi_0852_0001</name>
</gene>
<protein>
    <submittedName>
        <fullName evidence="2">Uncharacterized protein</fullName>
    </submittedName>
</protein>
<feature type="compositionally biased region" description="Low complexity" evidence="1">
    <location>
        <begin position="299"/>
        <end position="311"/>
    </location>
</feature>
<feature type="compositionally biased region" description="Low complexity" evidence="1">
    <location>
        <begin position="670"/>
        <end position="680"/>
    </location>
</feature>
<dbReference type="EMBL" id="FN649760">
    <property type="protein sequence ID" value="CBJ34004.1"/>
    <property type="molecule type" value="Genomic_DNA"/>
</dbReference>
<feature type="region of interest" description="Disordered" evidence="1">
    <location>
        <begin position="37"/>
        <end position="121"/>
    </location>
</feature>
<reference evidence="2 3" key="1">
    <citation type="journal article" date="2010" name="Nature">
        <title>The Ectocarpus genome and the independent evolution of multicellularity in brown algae.</title>
        <authorList>
            <person name="Cock J.M."/>
            <person name="Sterck L."/>
            <person name="Rouze P."/>
            <person name="Scornet D."/>
            <person name="Allen A.E."/>
            <person name="Amoutzias G."/>
            <person name="Anthouard V."/>
            <person name="Artiguenave F."/>
            <person name="Aury J.M."/>
            <person name="Badger J.H."/>
            <person name="Beszteri B."/>
            <person name="Billiau K."/>
            <person name="Bonnet E."/>
            <person name="Bothwell J.H."/>
            <person name="Bowler C."/>
            <person name="Boyen C."/>
            <person name="Brownlee C."/>
            <person name="Carrano C.J."/>
            <person name="Charrier B."/>
            <person name="Cho G.Y."/>
            <person name="Coelho S.M."/>
            <person name="Collen J."/>
            <person name="Corre E."/>
            <person name="Da Silva C."/>
            <person name="Delage L."/>
            <person name="Delaroque N."/>
            <person name="Dittami S.M."/>
            <person name="Doulbeau S."/>
            <person name="Elias M."/>
            <person name="Farnham G."/>
            <person name="Gachon C.M."/>
            <person name="Gschloessl B."/>
            <person name="Heesch S."/>
            <person name="Jabbari K."/>
            <person name="Jubin C."/>
            <person name="Kawai H."/>
            <person name="Kimura K."/>
            <person name="Kloareg B."/>
            <person name="Kupper F.C."/>
            <person name="Lang D."/>
            <person name="Le Bail A."/>
            <person name="Leblanc C."/>
            <person name="Lerouge P."/>
            <person name="Lohr M."/>
            <person name="Lopez P.J."/>
            <person name="Martens C."/>
            <person name="Maumus F."/>
            <person name="Michel G."/>
            <person name="Miranda-Saavedra D."/>
            <person name="Morales J."/>
            <person name="Moreau H."/>
            <person name="Motomura T."/>
            <person name="Nagasato C."/>
            <person name="Napoli C.A."/>
            <person name="Nelson D.R."/>
            <person name="Nyvall-Collen P."/>
            <person name="Peters A.F."/>
            <person name="Pommier C."/>
            <person name="Potin P."/>
            <person name="Poulain J."/>
            <person name="Quesneville H."/>
            <person name="Read B."/>
            <person name="Rensing S.A."/>
            <person name="Ritter A."/>
            <person name="Rousvoal S."/>
            <person name="Samanta M."/>
            <person name="Samson G."/>
            <person name="Schroeder D.C."/>
            <person name="Segurens B."/>
            <person name="Strittmatter M."/>
            <person name="Tonon T."/>
            <person name="Tregear J.W."/>
            <person name="Valentin K."/>
            <person name="von Dassow P."/>
            <person name="Yamagishi T."/>
            <person name="Van de Peer Y."/>
            <person name="Wincker P."/>
        </authorList>
    </citation>
    <scope>NUCLEOTIDE SEQUENCE [LARGE SCALE GENOMIC DNA]</scope>
    <source>
        <strain evidence="3">Ec32 / CCAP1310/4</strain>
    </source>
</reference>
<feature type="compositionally biased region" description="Low complexity" evidence="1">
    <location>
        <begin position="422"/>
        <end position="441"/>
    </location>
</feature>
<dbReference type="OrthoDB" id="10621770at2759"/>
<evidence type="ECO:0000256" key="1">
    <source>
        <dbReference type="SAM" id="MobiDB-lite"/>
    </source>
</evidence>
<feature type="compositionally biased region" description="Low complexity" evidence="1">
    <location>
        <begin position="101"/>
        <end position="121"/>
    </location>
</feature>
<keyword evidence="3" id="KW-1185">Reference proteome</keyword>
<feature type="compositionally biased region" description="Low complexity" evidence="1">
    <location>
        <begin position="1138"/>
        <end position="1152"/>
    </location>
</feature>
<feature type="compositionally biased region" description="Basic and acidic residues" evidence="1">
    <location>
        <begin position="51"/>
        <end position="63"/>
    </location>
</feature>
<feature type="compositionally biased region" description="Low complexity" evidence="1">
    <location>
        <begin position="264"/>
        <end position="275"/>
    </location>
</feature>
<dbReference type="InParanoid" id="D7G7X1"/>
<feature type="compositionally biased region" description="Low complexity" evidence="1">
    <location>
        <begin position="636"/>
        <end position="648"/>
    </location>
</feature>
<name>D7G7X1_ECTSI</name>
<dbReference type="Proteomes" id="UP000002630">
    <property type="component" value="Unassembled WGS sequence"/>
</dbReference>
<feature type="compositionally biased region" description="Low complexity" evidence="1">
    <location>
        <begin position="1590"/>
        <end position="1614"/>
    </location>
</feature>
<feature type="region of interest" description="Disordered" evidence="1">
    <location>
        <begin position="142"/>
        <end position="211"/>
    </location>
</feature>
<organism evidence="2 3">
    <name type="scientific">Ectocarpus siliculosus</name>
    <name type="common">Brown alga</name>
    <name type="synonym">Conferva siliculosa</name>
    <dbReference type="NCBI Taxonomy" id="2880"/>
    <lineage>
        <taxon>Eukaryota</taxon>
        <taxon>Sar</taxon>
        <taxon>Stramenopiles</taxon>
        <taxon>Ochrophyta</taxon>
        <taxon>PX clade</taxon>
        <taxon>Phaeophyceae</taxon>
        <taxon>Ectocarpales</taxon>
        <taxon>Ectocarpaceae</taxon>
        <taxon>Ectocarpus</taxon>
    </lineage>
</organism>
<feature type="compositionally biased region" description="Basic and acidic residues" evidence="1">
    <location>
        <begin position="711"/>
        <end position="722"/>
    </location>
</feature>
<feature type="compositionally biased region" description="Low complexity" evidence="1">
    <location>
        <begin position="462"/>
        <end position="471"/>
    </location>
</feature>
<feature type="compositionally biased region" description="Basic and acidic residues" evidence="1">
    <location>
        <begin position="1002"/>
        <end position="1012"/>
    </location>
</feature>
<feature type="compositionally biased region" description="Acidic residues" evidence="1">
    <location>
        <begin position="1402"/>
        <end position="1413"/>
    </location>
</feature>
<feature type="compositionally biased region" description="Acidic residues" evidence="1">
    <location>
        <begin position="1424"/>
        <end position="1437"/>
    </location>
</feature>
<feature type="compositionally biased region" description="Acidic residues" evidence="1">
    <location>
        <begin position="1482"/>
        <end position="1530"/>
    </location>
</feature>
<dbReference type="STRING" id="2880.D7G7X1"/>
<feature type="region of interest" description="Disordered" evidence="1">
    <location>
        <begin position="402"/>
        <end position="680"/>
    </location>
</feature>
<feature type="region of interest" description="Disordered" evidence="1">
    <location>
        <begin position="799"/>
        <end position="818"/>
    </location>
</feature>
<feature type="compositionally biased region" description="Low complexity" evidence="1">
    <location>
        <begin position="402"/>
        <end position="411"/>
    </location>
</feature>
<feature type="compositionally biased region" description="Basic and acidic residues" evidence="1">
    <location>
        <begin position="162"/>
        <end position="175"/>
    </location>
</feature>
<feature type="region of interest" description="Disordered" evidence="1">
    <location>
        <begin position="226"/>
        <end position="390"/>
    </location>
</feature>
<feature type="compositionally biased region" description="Polar residues" evidence="1">
    <location>
        <begin position="806"/>
        <end position="818"/>
    </location>
</feature>
<feature type="compositionally biased region" description="Polar residues" evidence="1">
    <location>
        <begin position="933"/>
        <end position="944"/>
    </location>
</feature>
<feature type="compositionally biased region" description="Low complexity" evidence="1">
    <location>
        <begin position="952"/>
        <end position="967"/>
    </location>
</feature>
<feature type="compositionally biased region" description="Low complexity" evidence="1">
    <location>
        <begin position="318"/>
        <end position="341"/>
    </location>
</feature>
<feature type="compositionally biased region" description="Gly residues" evidence="1">
    <location>
        <begin position="892"/>
        <end position="901"/>
    </location>
</feature>
<feature type="compositionally biased region" description="Basic and acidic residues" evidence="1">
    <location>
        <begin position="557"/>
        <end position="568"/>
    </location>
</feature>
<feature type="compositionally biased region" description="Low complexity" evidence="1">
    <location>
        <begin position="1567"/>
        <end position="1579"/>
    </location>
</feature>
<feature type="region of interest" description="Disordered" evidence="1">
    <location>
        <begin position="1107"/>
        <end position="1207"/>
    </location>
</feature>
<proteinExistence type="predicted"/>
<feature type="region of interest" description="Disordered" evidence="1">
    <location>
        <begin position="851"/>
        <end position="1055"/>
    </location>
</feature>
<feature type="compositionally biased region" description="Polar residues" evidence="1">
    <location>
        <begin position="493"/>
        <end position="509"/>
    </location>
</feature>
<feature type="compositionally biased region" description="Gly residues" evidence="1">
    <location>
        <begin position="1244"/>
        <end position="1256"/>
    </location>
</feature>
<feature type="compositionally biased region" description="Low complexity" evidence="1">
    <location>
        <begin position="902"/>
        <end position="914"/>
    </location>
</feature>
<sequence>MPPTVVGGARAAAEAAGGSDGGLFVALLDNISLSQILPSQGTTQGGTAGTQEEHVIGGRDAADRSGSGSSENKPASPTGGGGGGTPSAEEEVGARQRRADSSVAASSRSGADPSEEGGLWSRSRLGLLGSLAFQDSEEDDADLKLGAHDAASRLTPTVHCSPDGESRDKQQEHHRQQSLTQQHPCLAEAETSGRIGPALTPAARADADSSSVSPLLLVLLPPARPVATNPGPAASMVATSSVDTAAKDTGDRVETAPPERHAAEALPTAAASPLLRGTSPAQQRRSDARLSSTLGPVNAPSASATAAAGAAVAGGGDAQPAAAAAAGSAAIDGEVSSEEGLAAGGGDASAGLESSGAAGVAAAGREVTGGGVDGNGREDSPAVSTVSSYNLDLSLTPECRRAAAAGATKRPPAQPSVRDSTDSCLSSLCLDLPSSVPLSSSNRGSAAHTMSPPSGGLMGQTAAAAAAAAAAPRPRGDSGAQSRSGGTRGGNIGSCSSHGRNSVAESDSPWSLRALSSEELSPVSPCQGRRCSPAAAASVPPDPPSSTRDSVDTIDEADGRARGGREGTPRAGAAIPLVDRDDHACGSTPGGNRAGDRRRAGRLCVSAVSGETSGGGREEGVASCPRPREGGVPCTAGGSAQALAAQGAEGEGKLPEPGADEEDEEETEDLPPNTTASAAAAAVVATPCADCCPAGTDAVKAWGVTGDLGDLDAREVDGRRSDGLASSGSAGTWHAEGTVALSGSSSTGSSGGGGGCGTPVDSRSGEVAAIPTGPSVRSEAATAITYPVVRSVGAGLKTGAAAGATPSQNRGRSRSSSVEKVYFTDGAAATKRTNWAAGVCGRGELLSYPGEGGEASKKAVEAGSVGNDTTRGEEEVSTAGEGDPAPDPVGRGSEGLAGEGVLGKAAAAAAEGESGPPPPRSPRPAAKGPRRATTSSTSAQQVVFTSEEEESGGSSAAGNNAGDSSLATEPSHVKFLATPPPPASVAVDRRGEGSSLVPSKEAGPDARLREPPPSELRTGDGAGEASKDKAGRGGGGNNAPDGRHRDGGGVAAATSLPPRVPAAVAAAVADKVDSLPGHHLSRLGLSTDAPSTSGANVTGAVVLATAGGAKPASGDRAPPPRSATWAGKRKARLLPKEATATSAATAALTTEAPVPSRPSADGWFSSRRVGAGPGNDDDNSPPTPCSSSVGAGGTATESPDLLLLAASRSAGRLRGPAKNSGGADPLLGPCSLGAGGRRASCGGARRGGGSGRGEGGAAVMSRSTSAPSRCGGGVSTACGGTAVDAGGVRSSNGGPLEVANSSGRRDAVMGGKGAAGVAGDTLRRGPRSGRRDLAVEDTAPKKRLKARKLEAAAAAATAAVEGQPAAGKSTPPAIPEDREEERVGGEEDGPGGAGERGRGGTLEEDEERGEVEGEGQGGNFEGDGKEEEEEELAEEEGQGGQVEGHEKGDEEREEERDAAEEEQEREEREEEEKGQELMERAVEEEEEEEDVAEEEQEWEEREEEEEEEEEDDESATLTDTDIDTQTETEEPAAVALALADEDRPRRHGSQPRGEHQRGDVAEGPGGAAASATTSSTATGVPRVGLGSGARGASAASSVSEGGSSMVGVGPSASALASTRSREALPRPPVQVRISLRALQPDAVPYQRRMKSTSMISLWGKQNNPSFFKKDINSWM</sequence>
<feature type="compositionally biased region" description="Acidic residues" evidence="1">
    <location>
        <begin position="1451"/>
        <end position="1473"/>
    </location>
</feature>
<feature type="compositionally biased region" description="Basic and acidic residues" evidence="1">
    <location>
        <begin position="1329"/>
        <end position="1340"/>
    </location>
</feature>
<feature type="compositionally biased region" description="Acidic residues" evidence="1">
    <location>
        <begin position="658"/>
        <end position="669"/>
    </location>
</feature>
<evidence type="ECO:0000313" key="3">
    <source>
        <dbReference type="Proteomes" id="UP000002630"/>
    </source>
</evidence>
<feature type="compositionally biased region" description="Low complexity" evidence="1">
    <location>
        <begin position="1351"/>
        <end position="1367"/>
    </location>
</feature>
<feature type="compositionally biased region" description="Low complexity" evidence="1">
    <location>
        <begin position="349"/>
        <end position="366"/>
    </location>
</feature>
<feature type="region of interest" description="Disordered" evidence="1">
    <location>
        <begin position="708"/>
        <end position="773"/>
    </location>
</feature>
<feature type="compositionally biased region" description="Basic and acidic residues" evidence="1">
    <location>
        <begin position="142"/>
        <end position="151"/>
    </location>
</feature>